<name>A0A1I1UHX3_9BACT</name>
<evidence type="ECO:0000313" key="2">
    <source>
        <dbReference type="EMBL" id="SFD67530.1"/>
    </source>
</evidence>
<gene>
    <name evidence="2" type="ORF">SAMN02745121_01080</name>
</gene>
<accession>A0A1I1UHX3</accession>
<reference evidence="3" key="1">
    <citation type="submission" date="2016-10" db="EMBL/GenBank/DDBJ databases">
        <authorList>
            <person name="Varghese N."/>
            <person name="Submissions S."/>
        </authorList>
    </citation>
    <scope>NUCLEOTIDE SEQUENCE [LARGE SCALE GENOMIC DNA]</scope>
    <source>
        <strain evidence="3">ATCC 25963</strain>
    </source>
</reference>
<proteinExistence type="predicted"/>
<protein>
    <submittedName>
        <fullName evidence="2">Uncharacterized protein</fullName>
    </submittedName>
</protein>
<evidence type="ECO:0000313" key="3">
    <source>
        <dbReference type="Proteomes" id="UP000199400"/>
    </source>
</evidence>
<dbReference type="Proteomes" id="UP000199400">
    <property type="component" value="Unassembled WGS sequence"/>
</dbReference>
<organism evidence="2 3">
    <name type="scientific">Nannocystis exedens</name>
    <dbReference type="NCBI Taxonomy" id="54"/>
    <lineage>
        <taxon>Bacteria</taxon>
        <taxon>Pseudomonadati</taxon>
        <taxon>Myxococcota</taxon>
        <taxon>Polyangia</taxon>
        <taxon>Nannocystales</taxon>
        <taxon>Nannocystaceae</taxon>
        <taxon>Nannocystis</taxon>
    </lineage>
</organism>
<keyword evidence="3" id="KW-1185">Reference proteome</keyword>
<keyword evidence="1" id="KW-0472">Membrane</keyword>
<keyword evidence="1" id="KW-1133">Transmembrane helix</keyword>
<evidence type="ECO:0000256" key="1">
    <source>
        <dbReference type="SAM" id="Phobius"/>
    </source>
</evidence>
<keyword evidence="1" id="KW-0812">Transmembrane</keyword>
<dbReference type="RefSeq" id="WP_170135925.1">
    <property type="nucleotide sequence ID" value="NZ_FOMX01000003.1"/>
</dbReference>
<feature type="transmembrane region" description="Helical" evidence="1">
    <location>
        <begin position="6"/>
        <end position="34"/>
    </location>
</feature>
<sequence>MTTTIAFIAAFPGFATNMLGWLCGALVIVGVFLFNRYRLRHRSQE</sequence>
<dbReference type="EMBL" id="FOMX01000003">
    <property type="protein sequence ID" value="SFD67530.1"/>
    <property type="molecule type" value="Genomic_DNA"/>
</dbReference>
<dbReference type="AlphaFoldDB" id="A0A1I1UHX3"/>